<evidence type="ECO:0000256" key="2">
    <source>
        <dbReference type="ARBA" id="ARBA00022679"/>
    </source>
</evidence>
<protein>
    <recommendedName>
        <fullName evidence="4">Thiolase-like protein type 1 additional C-terminal domain-containing protein</fullName>
    </recommendedName>
</protein>
<accession>A0AA38YC73</accession>
<dbReference type="PANTHER" id="PTHR18919:SF139">
    <property type="entry name" value="THIOLASE-LIKE PROTEIN TYPE 1 ADDITIONAL C-TERMINAL DOMAIN-CONTAINING PROTEIN"/>
    <property type="match status" value="1"/>
</dbReference>
<dbReference type="Gene3D" id="2.40.50.840">
    <property type="match status" value="1"/>
</dbReference>
<evidence type="ECO:0000313" key="5">
    <source>
        <dbReference type="EMBL" id="KAJ9643324.1"/>
    </source>
</evidence>
<feature type="domain" description="Thiolase-like protein type 1 additional C-terminal" evidence="4">
    <location>
        <begin position="428"/>
        <end position="504"/>
    </location>
</feature>
<dbReference type="SUPFAM" id="SSF53901">
    <property type="entry name" value="Thiolase-like"/>
    <property type="match status" value="2"/>
</dbReference>
<dbReference type="Gene3D" id="3.40.47.10">
    <property type="match status" value="1"/>
</dbReference>
<dbReference type="InterPro" id="IPR040771">
    <property type="entry name" value="TLP1_add_C"/>
</dbReference>
<proteinExistence type="inferred from homology"/>
<keyword evidence="2" id="KW-0808">Transferase</keyword>
<gene>
    <name evidence="5" type="ORF">H2204_002220</name>
</gene>
<dbReference type="GO" id="GO:0016746">
    <property type="term" value="F:acyltransferase activity"/>
    <property type="evidence" value="ECO:0007669"/>
    <property type="project" value="UniProtKB-KW"/>
</dbReference>
<evidence type="ECO:0000256" key="3">
    <source>
        <dbReference type="ARBA" id="ARBA00023315"/>
    </source>
</evidence>
<sequence length="531" mass="57740">MSDRATPIIVGIGEFKNPSKQCKDAIEPRSMMLKAINKAIKDVKLFSTVEEKLRADIDSIDVVETWSWSYPDLPGLLANDLKATVKHKAEYRSGGNAPTLALDEAARRIANKECQVAIVTGGEAIASREACEKIGQIPPAGWTQVDSTAPAISPKTMVYPPGLSEAHKIGRPTQIYPMYEIALAAHRNQTMEANNEESAQLYAEFAKVSARNATAWSHGKEPWTSKEIGTVTQRNRLIALPYPLLMNGLNSVNLSAAVVLTSTEYAENLGIAKQKWIYMLGGAGTSDASLLWDRPNFYESPCISATLDAVMQVSRTNAKEIDLFDIYSCFPIVPKLAAIHLGLPIHGGPKPLSLIGSMTSFGGAGNNFSMHGVAEMVRVLRRRKRGTRGLVLGNGGNVTYQHALVLSANPPAMGQEYPRENPLPKLLDVRGPAIDSRPEGKATIETYTVEFSRGGEPETAIIIGLLEKTGHRFVANHADRATLNTLSSKVDNHVGNRGYVKPDQSHPGRNVFALEQNDRTGMQKALAQPKL</sequence>
<dbReference type="EMBL" id="JAPDRN010000008">
    <property type="protein sequence ID" value="KAJ9643324.1"/>
    <property type="molecule type" value="Genomic_DNA"/>
</dbReference>
<evidence type="ECO:0000256" key="1">
    <source>
        <dbReference type="ARBA" id="ARBA00010982"/>
    </source>
</evidence>
<comment type="similarity">
    <text evidence="1">Belongs to the thiolase-like superfamily. Thiolase family.</text>
</comment>
<dbReference type="PANTHER" id="PTHR18919">
    <property type="entry name" value="ACETYL-COA C-ACYLTRANSFERASE"/>
    <property type="match status" value="1"/>
</dbReference>
<organism evidence="5 6">
    <name type="scientific">Knufia peltigerae</name>
    <dbReference type="NCBI Taxonomy" id="1002370"/>
    <lineage>
        <taxon>Eukaryota</taxon>
        <taxon>Fungi</taxon>
        <taxon>Dikarya</taxon>
        <taxon>Ascomycota</taxon>
        <taxon>Pezizomycotina</taxon>
        <taxon>Eurotiomycetes</taxon>
        <taxon>Chaetothyriomycetidae</taxon>
        <taxon>Chaetothyriales</taxon>
        <taxon>Trichomeriaceae</taxon>
        <taxon>Knufia</taxon>
    </lineage>
</organism>
<dbReference type="Proteomes" id="UP001172681">
    <property type="component" value="Unassembled WGS sequence"/>
</dbReference>
<dbReference type="Pfam" id="PF18313">
    <property type="entry name" value="TLP1_add_C"/>
    <property type="match status" value="1"/>
</dbReference>
<dbReference type="AlphaFoldDB" id="A0AA38YC73"/>
<keyword evidence="3" id="KW-0012">Acyltransferase</keyword>
<name>A0AA38YC73_9EURO</name>
<dbReference type="InterPro" id="IPR016039">
    <property type="entry name" value="Thiolase-like"/>
</dbReference>
<keyword evidence="6" id="KW-1185">Reference proteome</keyword>
<reference evidence="5" key="1">
    <citation type="submission" date="2022-10" db="EMBL/GenBank/DDBJ databases">
        <title>Culturing micro-colonial fungi from biological soil crusts in the Mojave desert and describing Neophaeococcomyces mojavensis, and introducing the new genera and species Taxawa tesnikishii.</title>
        <authorList>
            <person name="Kurbessoian T."/>
            <person name="Stajich J.E."/>
        </authorList>
    </citation>
    <scope>NUCLEOTIDE SEQUENCE</scope>
    <source>
        <strain evidence="5">TK_35</strain>
    </source>
</reference>
<comment type="caution">
    <text evidence="5">The sequence shown here is derived from an EMBL/GenBank/DDBJ whole genome shotgun (WGS) entry which is preliminary data.</text>
</comment>
<evidence type="ECO:0000313" key="6">
    <source>
        <dbReference type="Proteomes" id="UP001172681"/>
    </source>
</evidence>
<evidence type="ECO:0000259" key="4">
    <source>
        <dbReference type="Pfam" id="PF18313"/>
    </source>
</evidence>